<comment type="caution">
    <text evidence="2">The sequence shown here is derived from an EMBL/GenBank/DDBJ whole genome shotgun (WGS) entry which is preliminary data.</text>
</comment>
<feature type="compositionally biased region" description="Acidic residues" evidence="1">
    <location>
        <begin position="9"/>
        <end position="29"/>
    </location>
</feature>
<keyword evidence="3" id="KW-1185">Reference proteome</keyword>
<evidence type="ECO:0000313" key="2">
    <source>
        <dbReference type="EMBL" id="KAF9927187.1"/>
    </source>
</evidence>
<feature type="non-terminal residue" evidence="2">
    <location>
        <position position="97"/>
    </location>
</feature>
<organism evidence="2 3">
    <name type="scientific">Modicella reniformis</name>
    <dbReference type="NCBI Taxonomy" id="1440133"/>
    <lineage>
        <taxon>Eukaryota</taxon>
        <taxon>Fungi</taxon>
        <taxon>Fungi incertae sedis</taxon>
        <taxon>Mucoromycota</taxon>
        <taxon>Mortierellomycotina</taxon>
        <taxon>Mortierellomycetes</taxon>
        <taxon>Mortierellales</taxon>
        <taxon>Mortierellaceae</taxon>
        <taxon>Modicella</taxon>
    </lineage>
</organism>
<dbReference type="EMBL" id="JAAAHW010010349">
    <property type="protein sequence ID" value="KAF9927187.1"/>
    <property type="molecule type" value="Genomic_DNA"/>
</dbReference>
<name>A0A9P6IJW1_9FUNG</name>
<gene>
    <name evidence="2" type="ORF">BGZ65_006908</name>
</gene>
<feature type="region of interest" description="Disordered" evidence="1">
    <location>
        <begin position="1"/>
        <end position="58"/>
    </location>
</feature>
<evidence type="ECO:0000256" key="1">
    <source>
        <dbReference type="SAM" id="MobiDB-lite"/>
    </source>
</evidence>
<proteinExistence type="predicted"/>
<sequence length="97" mass="10913">MSNEFVMTIDDDDESVPFLDEEEPDQEDELVVKKKSNKTNKKEKKNGSNFVKDTGDLDPNFSFDVDGGGHMGAHHDWDFTAARAALRAQDEVLPNIK</sequence>
<dbReference type="AlphaFoldDB" id="A0A9P6IJW1"/>
<protein>
    <submittedName>
        <fullName evidence="2">Uncharacterized protein</fullName>
    </submittedName>
</protein>
<dbReference type="Proteomes" id="UP000749646">
    <property type="component" value="Unassembled WGS sequence"/>
</dbReference>
<reference evidence="2" key="1">
    <citation type="journal article" date="2020" name="Fungal Divers.">
        <title>Resolving the Mortierellaceae phylogeny through synthesis of multi-gene phylogenetics and phylogenomics.</title>
        <authorList>
            <person name="Vandepol N."/>
            <person name="Liber J."/>
            <person name="Desiro A."/>
            <person name="Na H."/>
            <person name="Kennedy M."/>
            <person name="Barry K."/>
            <person name="Grigoriev I.V."/>
            <person name="Miller A.N."/>
            <person name="O'Donnell K."/>
            <person name="Stajich J.E."/>
            <person name="Bonito G."/>
        </authorList>
    </citation>
    <scope>NUCLEOTIDE SEQUENCE</scope>
    <source>
        <strain evidence="2">MES-2147</strain>
    </source>
</reference>
<accession>A0A9P6IJW1</accession>
<feature type="compositionally biased region" description="Basic residues" evidence="1">
    <location>
        <begin position="33"/>
        <end position="44"/>
    </location>
</feature>
<evidence type="ECO:0000313" key="3">
    <source>
        <dbReference type="Proteomes" id="UP000749646"/>
    </source>
</evidence>